<proteinExistence type="predicted"/>
<evidence type="ECO:0000313" key="2">
    <source>
        <dbReference type="EMBL" id="KAJ7371720.1"/>
    </source>
</evidence>
<dbReference type="AlphaFoldDB" id="A0A9W9YYG6"/>
<keyword evidence="3" id="KW-1185">Reference proteome</keyword>
<name>A0A9W9YYG6_9CNID</name>
<organism evidence="2 3">
    <name type="scientific">Desmophyllum pertusum</name>
    <dbReference type="NCBI Taxonomy" id="174260"/>
    <lineage>
        <taxon>Eukaryota</taxon>
        <taxon>Metazoa</taxon>
        <taxon>Cnidaria</taxon>
        <taxon>Anthozoa</taxon>
        <taxon>Hexacorallia</taxon>
        <taxon>Scleractinia</taxon>
        <taxon>Caryophylliina</taxon>
        <taxon>Caryophylliidae</taxon>
        <taxon>Desmophyllum</taxon>
    </lineage>
</organism>
<sequence>MKRSIEEISDYSPSTVNSKKVFVESDDEFITANENYGHASRDTLTRLATKARQCLSKRLEDEGIQDERNEEYDKAVALQQSLLTNAEWPQDLFVEVVDVGSSISHIIPPDSAESASSKVYLLVYPTVCHWNDLSGPFRPVRMVVSPLTGEWKITVNLTDVISEGNCSINYDELISVAKEHFSEGHVLCRGIQGYEDIQARLGYTPKSVKVSSWPWMNCHSTECKLWYVPKTWNVQKGDNVCSPCHEQMLYMENRLKSHDLTEEEERLQQRYRKRTLISLSGKQNGEFAKLLDVIDRTEEGQRELNSIVEESNERGNVEVEGKLIKRGELIKEMWNQEKFLLIKDQHRNGGPWLPIRVALAIYSRSPAAFRAVRNLSILSLPCEKVLRKIIKSGSENPGIDFDYLQTQQGKFKEYADNRTNNGFPSPLQLGVLIFDEVKVQMQVAYNTKSCEIQGFVMSPEDLPSLHDVFSTFDDVSSQKTSYILQFLWRDLTSSFDMIGPYFTSHKSIDSGFVVEQLTNAMQSLSQFGFRTLAVVCDGASSNVAAMKILCGLPNKALRNELEADTINDMQSYVIKANFVNPFDADDTPVFVVICPTHQVCSIN</sequence>
<dbReference type="InterPro" id="IPR048365">
    <property type="entry name" value="TNP-like_RNaseH_N"/>
</dbReference>
<dbReference type="OrthoDB" id="5979814at2759"/>
<dbReference type="EMBL" id="MU826842">
    <property type="protein sequence ID" value="KAJ7371720.1"/>
    <property type="molecule type" value="Genomic_DNA"/>
</dbReference>
<dbReference type="Proteomes" id="UP001163046">
    <property type="component" value="Unassembled WGS sequence"/>
</dbReference>
<evidence type="ECO:0000259" key="1">
    <source>
        <dbReference type="Pfam" id="PF21787"/>
    </source>
</evidence>
<comment type="caution">
    <text evidence="2">The sequence shown here is derived from an EMBL/GenBank/DDBJ whole genome shotgun (WGS) entry which is preliminary data.</text>
</comment>
<evidence type="ECO:0000313" key="3">
    <source>
        <dbReference type="Proteomes" id="UP001163046"/>
    </source>
</evidence>
<protein>
    <recommendedName>
        <fullName evidence="1">Transposable element P transposase-like RNase H domain-containing protein</fullName>
    </recommendedName>
</protein>
<dbReference type="Pfam" id="PF21787">
    <property type="entry name" value="TNP-like_RNaseH_N"/>
    <property type="match status" value="1"/>
</dbReference>
<feature type="domain" description="Transposable element P transposase-like RNase H" evidence="1">
    <location>
        <begin position="427"/>
        <end position="549"/>
    </location>
</feature>
<accession>A0A9W9YYG6</accession>
<reference evidence="2" key="1">
    <citation type="submission" date="2023-01" db="EMBL/GenBank/DDBJ databases">
        <title>Genome assembly of the deep-sea coral Lophelia pertusa.</title>
        <authorList>
            <person name="Herrera S."/>
            <person name="Cordes E."/>
        </authorList>
    </citation>
    <scope>NUCLEOTIDE SEQUENCE</scope>
    <source>
        <strain evidence="2">USNM1676648</strain>
        <tissue evidence="2">Polyp</tissue>
    </source>
</reference>
<gene>
    <name evidence="2" type="ORF">OS493_023055</name>
</gene>